<dbReference type="InterPro" id="IPR025406">
    <property type="entry name" value="DUF4132"/>
</dbReference>
<organism evidence="3 4">
    <name type="scientific">Kitasatospora kifunensis</name>
    <name type="common">Streptomyces kifunensis</name>
    <dbReference type="NCBI Taxonomy" id="58351"/>
    <lineage>
        <taxon>Bacteria</taxon>
        <taxon>Bacillati</taxon>
        <taxon>Actinomycetota</taxon>
        <taxon>Actinomycetes</taxon>
        <taxon>Kitasatosporales</taxon>
        <taxon>Streptomycetaceae</taxon>
        <taxon>Kitasatospora</taxon>
    </lineage>
</organism>
<name>A0A7W7R6A6_KITKI</name>
<dbReference type="GO" id="GO:0003677">
    <property type="term" value="F:DNA binding"/>
    <property type="evidence" value="ECO:0007669"/>
    <property type="project" value="UniProtKB-KW"/>
</dbReference>
<evidence type="ECO:0000313" key="4">
    <source>
        <dbReference type="Proteomes" id="UP000540506"/>
    </source>
</evidence>
<comment type="caution">
    <text evidence="3">The sequence shown here is derived from an EMBL/GenBank/DDBJ whole genome shotgun (WGS) entry which is preliminary data.</text>
</comment>
<dbReference type="SUPFAM" id="SSF142921">
    <property type="entry name" value="WGR domain-like"/>
    <property type="match status" value="1"/>
</dbReference>
<dbReference type="Pfam" id="PF13569">
    <property type="entry name" value="DUF4132"/>
    <property type="match status" value="1"/>
</dbReference>
<evidence type="ECO:0000313" key="3">
    <source>
        <dbReference type="EMBL" id="MBB4926154.1"/>
    </source>
</evidence>
<dbReference type="Gene3D" id="2.20.140.10">
    <property type="entry name" value="WGR domain"/>
    <property type="match status" value="1"/>
</dbReference>
<keyword evidence="4" id="KW-1185">Reference proteome</keyword>
<dbReference type="CDD" id="cd07996">
    <property type="entry name" value="WGR_MMR_like"/>
    <property type="match status" value="1"/>
</dbReference>
<evidence type="ECO:0000256" key="1">
    <source>
        <dbReference type="SAM" id="MobiDB-lite"/>
    </source>
</evidence>
<dbReference type="InterPro" id="IPR008893">
    <property type="entry name" value="WGR_domain"/>
</dbReference>
<feature type="domain" description="WGR" evidence="2">
    <location>
        <begin position="1"/>
        <end position="80"/>
    </location>
</feature>
<dbReference type="RefSeq" id="WP_184939030.1">
    <property type="nucleotide sequence ID" value="NZ_JACHJV010000001.1"/>
</dbReference>
<sequence>MRRWELVTDGSAKFWEAAVEGPSVRIRYGRIGTAGRVQLKELASADAAAAHFGKLVSEKERKGYTQAVGTPDAAPVPVPDAAPAPEPAELPDEDVFVLPAAWHRLVQPRRGGLVRTTTPPEPAAVDRAAQWLATDREIVEAVLADPDTDPTLVHAARAYLVGEADPLGAAVVSILLPPYGPGGWEDPPFADAWVVRHGLPFAARAVLELFEIASNRSHRSVPGAYPPPRFRAARDYPQLHVTGGSADRVRALLAAADEATYEQTVAALARCRDTPRRRLVTGYLAPGTPGWAEDCLNDQPDHVRTDWETLRPLLLRVLDDPAQVSRLAPDPRRFVLPWSVALIATLAEALGMACVPLLREAIETADGAEQLRAVTAAVARFPSDDAFGMLLSRLDDKFTRPALQQAMERYPRRATRLLAAAALADGKAATTARHLLRTHLAVHRAVLPQLLQELDPAAVELVHSLGVDREQVAEAAPAELPALLVSPPWTRKRSRRSPRVLTGLQPDAPQLAWQEGEQESWAAYDDMWGYPDADDWAAEAVKVLRPETAFWSARRLLLKGPADELAPWLESWRPVVHWGDNAAELRPVIAKYGLTALPTTLAVAAARPAKLASLLFPFRDAAVARLLADWLIRLKTLQPTARSWFARHGTAAALLLVPDAVGPAGAVRQAAEQALRLAAAPEGDEAVLAAVSARYGTQAAEIVGAILAADPLESTLPARLPEPPAWVQPAVLPQLLLTSGAALPPEAVRHVLTVLALSKPGQPYPGLAVVRQACRADSLAEFAWSLFEQWQQAALPAKESWILHALGLLGDDETVRRLSPVLRSWPGEGAHHRAVEGLDVLAAIGTDTALLHLHSLAQRVKFKALRVRAQEKIEEIAQGLGLSAGQLADRLVPDLGLDPDGSTVIDYGPRRFTVGFDEQLRPFVRDCDGVRRKDLPTPGARDDQELAPAERKRFAALKREVRTVAADQLHRLEAAMLTQRSWTAAEFNELFVRHPLVCHLTRRLVWLAEQPGAGTPTAFRVTEDHTFADVHDDGYALPEDATVRLPHPLHLGAGRSAWAGLFADHEIAQPFPQLRRPVRRFTPQEAAGHRLHRFEGGEAPVGRLLGLTKRGWQRGEPQDAGIERWFSKQLGPGVHLVIQLDEGISTGYLADATHQAFRTVWLGSTPCDYWPGGQYPLRFGDLDPVTACELLADLEEVTAG</sequence>
<feature type="compositionally biased region" description="Pro residues" evidence="1">
    <location>
        <begin position="74"/>
        <end position="88"/>
    </location>
</feature>
<dbReference type="SMART" id="SM00773">
    <property type="entry name" value="WGR"/>
    <property type="match status" value="1"/>
</dbReference>
<dbReference type="InterPro" id="IPR049809">
    <property type="entry name" value="YehF/YfeS-like_WGR"/>
</dbReference>
<proteinExistence type="predicted"/>
<protein>
    <submittedName>
        <fullName evidence="3">Putative DNA-binding WGR domain protein</fullName>
    </submittedName>
</protein>
<dbReference type="Proteomes" id="UP000540506">
    <property type="component" value="Unassembled WGS sequence"/>
</dbReference>
<gene>
    <name evidence="3" type="ORF">FHR34_005147</name>
</gene>
<accession>A0A7W7R6A6</accession>
<reference evidence="3 4" key="1">
    <citation type="submission" date="2020-08" db="EMBL/GenBank/DDBJ databases">
        <title>Sequencing the genomes of 1000 actinobacteria strains.</title>
        <authorList>
            <person name="Klenk H.-P."/>
        </authorList>
    </citation>
    <scope>NUCLEOTIDE SEQUENCE [LARGE SCALE GENOMIC DNA]</scope>
    <source>
        <strain evidence="3 4">DSM 41654</strain>
    </source>
</reference>
<dbReference type="PROSITE" id="PS51977">
    <property type="entry name" value="WGR"/>
    <property type="match status" value="1"/>
</dbReference>
<dbReference type="EMBL" id="JACHJV010000001">
    <property type="protein sequence ID" value="MBB4926154.1"/>
    <property type="molecule type" value="Genomic_DNA"/>
</dbReference>
<keyword evidence="3" id="KW-0238">DNA-binding</keyword>
<evidence type="ECO:0000259" key="2">
    <source>
        <dbReference type="PROSITE" id="PS51977"/>
    </source>
</evidence>
<feature type="region of interest" description="Disordered" evidence="1">
    <location>
        <begin position="68"/>
        <end position="88"/>
    </location>
</feature>
<dbReference type="Pfam" id="PF05406">
    <property type="entry name" value="WGR"/>
    <property type="match status" value="1"/>
</dbReference>
<dbReference type="AlphaFoldDB" id="A0A7W7R6A6"/>
<dbReference type="InterPro" id="IPR036930">
    <property type="entry name" value="WGR_dom_sf"/>
</dbReference>